<accession>A0A165MUR4</accession>
<dbReference type="InParanoid" id="A0A165MUR4"/>
<dbReference type="SUPFAM" id="SSF53098">
    <property type="entry name" value="Ribonuclease H-like"/>
    <property type="match status" value="1"/>
</dbReference>
<dbReference type="InterPro" id="IPR012337">
    <property type="entry name" value="RNaseH-like_sf"/>
</dbReference>
<keyword evidence="1" id="KW-1133">Transmembrane helix</keyword>
<dbReference type="EMBL" id="KV425661">
    <property type="protein sequence ID" value="KZT18809.1"/>
    <property type="molecule type" value="Genomic_DNA"/>
</dbReference>
<reference evidence="2 3" key="1">
    <citation type="journal article" date="2016" name="Mol. Biol. Evol.">
        <title>Comparative Genomics of Early-Diverging Mushroom-Forming Fungi Provides Insights into the Origins of Lignocellulose Decay Capabilities.</title>
        <authorList>
            <person name="Nagy L.G."/>
            <person name="Riley R."/>
            <person name="Tritt A."/>
            <person name="Adam C."/>
            <person name="Daum C."/>
            <person name="Floudas D."/>
            <person name="Sun H."/>
            <person name="Yadav J.S."/>
            <person name="Pangilinan J."/>
            <person name="Larsson K.H."/>
            <person name="Matsuura K."/>
            <person name="Barry K."/>
            <person name="Labutti K."/>
            <person name="Kuo R."/>
            <person name="Ohm R.A."/>
            <person name="Bhattacharya S.S."/>
            <person name="Shirouzu T."/>
            <person name="Yoshinaga Y."/>
            <person name="Martin F.M."/>
            <person name="Grigoriev I.V."/>
            <person name="Hibbett D.S."/>
        </authorList>
    </citation>
    <scope>NUCLEOTIDE SEQUENCE [LARGE SCALE GENOMIC DNA]</scope>
    <source>
        <strain evidence="2 3">HHB14362 ss-1</strain>
    </source>
</reference>
<organism evidence="2 3">
    <name type="scientific">Neolentinus lepideus HHB14362 ss-1</name>
    <dbReference type="NCBI Taxonomy" id="1314782"/>
    <lineage>
        <taxon>Eukaryota</taxon>
        <taxon>Fungi</taxon>
        <taxon>Dikarya</taxon>
        <taxon>Basidiomycota</taxon>
        <taxon>Agaricomycotina</taxon>
        <taxon>Agaricomycetes</taxon>
        <taxon>Gloeophyllales</taxon>
        <taxon>Gloeophyllaceae</taxon>
        <taxon>Neolentinus</taxon>
    </lineage>
</organism>
<feature type="transmembrane region" description="Helical" evidence="1">
    <location>
        <begin position="14"/>
        <end position="35"/>
    </location>
</feature>
<protein>
    <recommendedName>
        <fullName evidence="4">HAT C-terminal dimerisation domain-containing protein</fullName>
    </recommendedName>
</protein>
<keyword evidence="1" id="KW-0812">Transmembrane</keyword>
<dbReference type="STRING" id="1314782.A0A165MUR4"/>
<sequence>MANITQANSTQLDVILVTLANLYLIFSSVALDSAIHEKVLESLKKCWAKMDQERCCFNPCNPVITAGSLWQIIQRQFKRMFDEDLNSEFEITFTEYVQNIGECCDAGLDLEGKRRCAQEMLDTQLKNGRNGLVKLAMRTLSIVPNSATMERSFGDFRAIQTKQQSHLAVEKAQQSVLIKVDTASTYSSIK</sequence>
<evidence type="ECO:0008006" key="4">
    <source>
        <dbReference type="Google" id="ProtNLM"/>
    </source>
</evidence>
<gene>
    <name evidence="2" type="ORF">NEOLEDRAFT_1152387</name>
</gene>
<name>A0A165MUR4_9AGAM</name>
<proteinExistence type="predicted"/>
<keyword evidence="3" id="KW-1185">Reference proteome</keyword>
<evidence type="ECO:0000313" key="3">
    <source>
        <dbReference type="Proteomes" id="UP000076761"/>
    </source>
</evidence>
<evidence type="ECO:0000313" key="2">
    <source>
        <dbReference type="EMBL" id="KZT18809.1"/>
    </source>
</evidence>
<keyword evidence="1" id="KW-0472">Membrane</keyword>
<dbReference type="AlphaFoldDB" id="A0A165MUR4"/>
<evidence type="ECO:0000256" key="1">
    <source>
        <dbReference type="SAM" id="Phobius"/>
    </source>
</evidence>
<dbReference type="Proteomes" id="UP000076761">
    <property type="component" value="Unassembled WGS sequence"/>
</dbReference>
<dbReference type="OrthoDB" id="2689137at2759"/>